<evidence type="ECO:0000313" key="2">
    <source>
        <dbReference type="EMBL" id="CAH2220856.1"/>
    </source>
</evidence>
<keyword evidence="3" id="KW-1185">Reference proteome</keyword>
<dbReference type="GO" id="GO:0005739">
    <property type="term" value="C:mitochondrion"/>
    <property type="evidence" value="ECO:0007669"/>
    <property type="project" value="TreeGrafter"/>
</dbReference>
<proteinExistence type="predicted"/>
<feature type="compositionally biased region" description="Polar residues" evidence="1">
    <location>
        <begin position="1"/>
        <end position="15"/>
    </location>
</feature>
<dbReference type="InterPro" id="IPR037789">
    <property type="entry name" value="FIP_classI"/>
</dbReference>
<organism evidence="2 3">
    <name type="scientific">Pelobates cultripes</name>
    <name type="common">Western spadefoot toad</name>
    <dbReference type="NCBI Taxonomy" id="61616"/>
    <lineage>
        <taxon>Eukaryota</taxon>
        <taxon>Metazoa</taxon>
        <taxon>Chordata</taxon>
        <taxon>Craniata</taxon>
        <taxon>Vertebrata</taxon>
        <taxon>Euteleostomi</taxon>
        <taxon>Amphibia</taxon>
        <taxon>Batrachia</taxon>
        <taxon>Anura</taxon>
        <taxon>Pelobatoidea</taxon>
        <taxon>Pelobatidae</taxon>
        <taxon>Pelobates</taxon>
    </lineage>
</organism>
<feature type="compositionally biased region" description="Low complexity" evidence="1">
    <location>
        <begin position="135"/>
        <end position="153"/>
    </location>
</feature>
<dbReference type="GO" id="GO:0031267">
    <property type="term" value="F:small GTPase binding"/>
    <property type="evidence" value="ECO:0007669"/>
    <property type="project" value="InterPro"/>
</dbReference>
<reference evidence="2" key="1">
    <citation type="submission" date="2022-03" db="EMBL/GenBank/DDBJ databases">
        <authorList>
            <person name="Alioto T."/>
            <person name="Alioto T."/>
            <person name="Gomez Garrido J."/>
        </authorList>
    </citation>
    <scope>NUCLEOTIDE SEQUENCE</scope>
</reference>
<gene>
    <name evidence="2" type="ORF">PECUL_23A020546</name>
</gene>
<protein>
    <submittedName>
        <fullName evidence="2">Rab11 family-interacting 5, partial</fullName>
    </submittedName>
</protein>
<dbReference type="PANTHER" id="PTHR15746:SF14">
    <property type="entry name" value="RAB11 FAMILY-INTERACTING PROTEIN 5"/>
    <property type="match status" value="1"/>
</dbReference>
<dbReference type="AlphaFoldDB" id="A0AAD1QZH8"/>
<evidence type="ECO:0000313" key="3">
    <source>
        <dbReference type="Proteomes" id="UP001295444"/>
    </source>
</evidence>
<dbReference type="EMBL" id="OW240912">
    <property type="protein sequence ID" value="CAH2220856.1"/>
    <property type="molecule type" value="Genomic_DNA"/>
</dbReference>
<dbReference type="PANTHER" id="PTHR15746">
    <property type="entry name" value="RAB11-RELATED"/>
    <property type="match status" value="1"/>
</dbReference>
<name>A0AAD1QZH8_PELCU</name>
<accession>A0AAD1QZH8</accession>
<feature type="region of interest" description="Disordered" evidence="1">
    <location>
        <begin position="134"/>
        <end position="153"/>
    </location>
</feature>
<dbReference type="GO" id="GO:0030141">
    <property type="term" value="C:secretory granule"/>
    <property type="evidence" value="ECO:0007669"/>
    <property type="project" value="TreeGrafter"/>
</dbReference>
<dbReference type="GO" id="GO:0045335">
    <property type="term" value="C:phagocytic vesicle"/>
    <property type="evidence" value="ECO:0007669"/>
    <property type="project" value="TreeGrafter"/>
</dbReference>
<sequence>MTTEQGTPDLITQDSPAGHESPTKDLCSKIRTVGKWCKLRSKPGRKERSEIQVSIQFTRNNLTASMFNLSVKDKPKTQFGKLKDKMKVKKLFDMESSSAIVPSSVGCLDSDDVDERKPKSKAAFFLKGHLRKSSLTKSNTSLSSDSTISNASS</sequence>
<dbReference type="GO" id="GO:0045055">
    <property type="term" value="P:regulated exocytosis"/>
    <property type="evidence" value="ECO:0007669"/>
    <property type="project" value="TreeGrafter"/>
</dbReference>
<feature type="region of interest" description="Disordered" evidence="1">
    <location>
        <begin position="1"/>
        <end position="25"/>
    </location>
</feature>
<dbReference type="GO" id="GO:0005769">
    <property type="term" value="C:early endosome"/>
    <property type="evidence" value="ECO:0007669"/>
    <property type="project" value="TreeGrafter"/>
</dbReference>
<evidence type="ECO:0000256" key="1">
    <source>
        <dbReference type="SAM" id="MobiDB-lite"/>
    </source>
</evidence>
<dbReference type="Proteomes" id="UP001295444">
    <property type="component" value="Chromosome 01"/>
</dbReference>
<dbReference type="GO" id="GO:0055037">
    <property type="term" value="C:recycling endosome"/>
    <property type="evidence" value="ECO:0007669"/>
    <property type="project" value="TreeGrafter"/>
</dbReference>